<dbReference type="EMBL" id="FOYL01000002">
    <property type="protein sequence ID" value="SFR06827.1"/>
    <property type="molecule type" value="Genomic_DNA"/>
</dbReference>
<feature type="signal peptide" evidence="1">
    <location>
        <begin position="1"/>
        <end position="25"/>
    </location>
</feature>
<accession>A0A1I6DN89</accession>
<evidence type="ECO:0000256" key="1">
    <source>
        <dbReference type="SAM" id="SignalP"/>
    </source>
</evidence>
<dbReference type="AlphaFoldDB" id="A0A1I6DN89"/>
<evidence type="ECO:0008006" key="4">
    <source>
        <dbReference type="Google" id="ProtNLM"/>
    </source>
</evidence>
<proteinExistence type="predicted"/>
<keyword evidence="3" id="KW-1185">Reference proteome</keyword>
<feature type="chain" id="PRO_5011476593" description="Extracellular repeat, HAF family" evidence="1">
    <location>
        <begin position="26"/>
        <end position="331"/>
    </location>
</feature>
<protein>
    <recommendedName>
        <fullName evidence="4">Extracellular repeat, HAF family</fullName>
    </recommendedName>
</protein>
<keyword evidence="1" id="KW-0732">Signal</keyword>
<dbReference type="STRING" id="84724.SAMN04488564_1021088"/>
<reference evidence="3" key="1">
    <citation type="submission" date="2016-10" db="EMBL/GenBank/DDBJ databases">
        <authorList>
            <person name="Varghese N."/>
            <person name="Submissions S."/>
        </authorList>
    </citation>
    <scope>NUCLEOTIDE SEQUENCE [LARGE SCALE GENOMIC DNA]</scope>
    <source>
        <strain evidence="3">DSM 44232</strain>
    </source>
</reference>
<dbReference type="RefSeq" id="WP_143138586.1">
    <property type="nucleotide sequence ID" value="NZ_FOYL01000002.1"/>
</dbReference>
<dbReference type="Proteomes" id="UP000198583">
    <property type="component" value="Unassembled WGS sequence"/>
</dbReference>
<organism evidence="2 3">
    <name type="scientific">Lentzea waywayandensis</name>
    <dbReference type="NCBI Taxonomy" id="84724"/>
    <lineage>
        <taxon>Bacteria</taxon>
        <taxon>Bacillati</taxon>
        <taxon>Actinomycetota</taxon>
        <taxon>Actinomycetes</taxon>
        <taxon>Pseudonocardiales</taxon>
        <taxon>Pseudonocardiaceae</taxon>
        <taxon>Lentzea</taxon>
    </lineage>
</organism>
<evidence type="ECO:0000313" key="2">
    <source>
        <dbReference type="EMBL" id="SFR06827.1"/>
    </source>
</evidence>
<sequence length="331" mass="34008">MSRRLSFVLSTALLATAVAATPAHADTTITDLGGLPGAQSHWAASVNDAGVAVGVAFNGSGRDRAVRFDGNGTATQLAGPADASTTVNEVNNHGAAVGTTSGGSVGGTRAIRFKPDGTYAVLSVPFGFTTSTGLAITDSGTAYGLASDADRRQIPVRWRPDGVLMTMKMPEGATWAYVTRAAANGYVAGYVSGPGIPFLAVRWNPDGSVTKLARMADGAATTAQGVNQLGEVVGNANSANDQETFGVRWNLDGSLTSYGKDSLPKSINDRGVVVGSYYGGAEQHPFRWEKNGDKLELGRPDGVTNATALDINNDGVIVGRAGSSAVKWVVS</sequence>
<dbReference type="OrthoDB" id="4310309at2"/>
<name>A0A1I6DN89_9PSEU</name>
<evidence type="ECO:0000313" key="3">
    <source>
        <dbReference type="Proteomes" id="UP000198583"/>
    </source>
</evidence>
<gene>
    <name evidence="2" type="ORF">SAMN04488564_1021088</name>
</gene>